<feature type="compositionally biased region" description="Low complexity" evidence="7">
    <location>
        <begin position="493"/>
        <end position="502"/>
    </location>
</feature>
<feature type="region of interest" description="Disordered" evidence="7">
    <location>
        <begin position="531"/>
        <end position="561"/>
    </location>
</feature>
<dbReference type="EMBL" id="JASCZI010211501">
    <property type="protein sequence ID" value="MED6193272.1"/>
    <property type="molecule type" value="Genomic_DNA"/>
</dbReference>
<dbReference type="Proteomes" id="UP001341840">
    <property type="component" value="Unassembled WGS sequence"/>
</dbReference>
<dbReference type="PROSITE" id="PS00107">
    <property type="entry name" value="PROTEIN_KINASE_ATP"/>
    <property type="match status" value="1"/>
</dbReference>
<evidence type="ECO:0000313" key="10">
    <source>
        <dbReference type="Proteomes" id="UP001341840"/>
    </source>
</evidence>
<dbReference type="SUPFAM" id="SSF56112">
    <property type="entry name" value="Protein kinase-like (PK-like)"/>
    <property type="match status" value="1"/>
</dbReference>
<dbReference type="Gene3D" id="3.30.200.20">
    <property type="entry name" value="Phosphorylase Kinase, domain 1"/>
    <property type="match status" value="1"/>
</dbReference>
<keyword evidence="10" id="KW-1185">Reference proteome</keyword>
<dbReference type="Gene3D" id="1.10.510.10">
    <property type="entry name" value="Transferase(Phosphotransferase) domain 1"/>
    <property type="match status" value="1"/>
</dbReference>
<keyword evidence="5 6" id="KW-0067">ATP-binding</keyword>
<feature type="region of interest" description="Disordered" evidence="7">
    <location>
        <begin position="1"/>
        <end position="100"/>
    </location>
</feature>
<dbReference type="PANTHER" id="PTHR24056">
    <property type="entry name" value="CELL DIVISION PROTEIN KINASE"/>
    <property type="match status" value="1"/>
</dbReference>
<feature type="compositionally biased region" description="Basic and acidic residues" evidence="7">
    <location>
        <begin position="455"/>
        <end position="481"/>
    </location>
</feature>
<dbReference type="InterPro" id="IPR000719">
    <property type="entry name" value="Prot_kinase_dom"/>
</dbReference>
<evidence type="ECO:0000313" key="9">
    <source>
        <dbReference type="EMBL" id="MED6193272.1"/>
    </source>
</evidence>
<evidence type="ECO:0000256" key="2">
    <source>
        <dbReference type="ARBA" id="ARBA00022679"/>
    </source>
</evidence>
<sequence length="586" mass="66434">MGCVQAKTLEGPGHEPKGLDRLKLENGYVSNSDFAAHRRSTGQRYEPMEDANGIGTHHQKREPQPRNRTRVDEPAAAVPGGNNGESGRGKGGVARERKKRELAKKKTFEDDYVMVDGWPKWLVDNVPPQVFAGLVPRSAESYKMIDKVGQGTYSNVYKALDRETREIVALKKVRFNTSEPESIKFMAREIMILQRLDHPNVLKLKGLATSRMQYSIYLVFEFMQTDLSRIISHSEERLTEPQHCHERGILHRDIKGSNLLIDKHGMLKIADFGLANYYSPNQEHPLTSRVVTLWYRAPELLLGSTDYGVGIDLWSAGCLLAEMFTGIPLMPGRTEVEQLHRIFRLCGTPSEEYWKKFKVSASFRPPKSYRPSFLETFRDLPPSSLGLLCSLLALEPTFRGTASKALNNPFFFTSPLACDLSGLPVIHREEDEIDQAKEQIKYMNSKIRRSRTYLERRKSLAPKRQIEHTVSNKEDSGRNVEPETYIPSEEPGSATTSSTSSSVNPAMAKEQSSLSPFPLLASDEKVAPKVHHHGNVGENTRYLPPLPKSKPKATKNDDYSRFSFRSASTREFRNFKRDDYLLFEID</sequence>
<comment type="similarity">
    <text evidence="1">Belongs to the protein kinase superfamily. CMGC Ser/Thr protein kinase family. CDC2/CDKX subfamily.</text>
</comment>
<keyword evidence="3 6" id="KW-0547">Nucleotide-binding</keyword>
<feature type="region of interest" description="Disordered" evidence="7">
    <location>
        <begin position="455"/>
        <end position="511"/>
    </location>
</feature>
<evidence type="ECO:0000259" key="8">
    <source>
        <dbReference type="PROSITE" id="PS50011"/>
    </source>
</evidence>
<reference evidence="9 10" key="1">
    <citation type="journal article" date="2023" name="Plants (Basel)">
        <title>Bridging the Gap: Combining Genomics and Transcriptomics Approaches to Understand Stylosanthes scabra, an Orphan Legume from the Brazilian Caatinga.</title>
        <authorList>
            <person name="Ferreira-Neto J.R.C."/>
            <person name="da Silva M.D."/>
            <person name="Binneck E."/>
            <person name="de Melo N.F."/>
            <person name="da Silva R.H."/>
            <person name="de Melo A.L.T.M."/>
            <person name="Pandolfi V."/>
            <person name="Bustamante F.O."/>
            <person name="Brasileiro-Vidal A.C."/>
            <person name="Benko-Iseppon A.M."/>
        </authorList>
    </citation>
    <scope>NUCLEOTIDE SEQUENCE [LARGE SCALE GENOMIC DNA]</scope>
    <source>
        <tissue evidence="9">Leaves</tissue>
    </source>
</reference>
<protein>
    <recommendedName>
        <fullName evidence="8">Protein kinase domain-containing protein</fullName>
    </recommendedName>
</protein>
<comment type="caution">
    <text evidence="9">The sequence shown here is derived from an EMBL/GenBank/DDBJ whole genome shotgun (WGS) entry which is preliminary data.</text>
</comment>
<dbReference type="InterPro" id="IPR017441">
    <property type="entry name" value="Protein_kinase_ATP_BS"/>
</dbReference>
<feature type="compositionally biased region" description="Gly residues" evidence="7">
    <location>
        <begin position="81"/>
        <end position="92"/>
    </location>
</feature>
<evidence type="ECO:0000256" key="5">
    <source>
        <dbReference type="ARBA" id="ARBA00022840"/>
    </source>
</evidence>
<evidence type="ECO:0000256" key="6">
    <source>
        <dbReference type="PROSITE-ProRule" id="PRU10141"/>
    </source>
</evidence>
<organism evidence="9 10">
    <name type="scientific">Stylosanthes scabra</name>
    <dbReference type="NCBI Taxonomy" id="79078"/>
    <lineage>
        <taxon>Eukaryota</taxon>
        <taxon>Viridiplantae</taxon>
        <taxon>Streptophyta</taxon>
        <taxon>Embryophyta</taxon>
        <taxon>Tracheophyta</taxon>
        <taxon>Spermatophyta</taxon>
        <taxon>Magnoliopsida</taxon>
        <taxon>eudicotyledons</taxon>
        <taxon>Gunneridae</taxon>
        <taxon>Pentapetalae</taxon>
        <taxon>rosids</taxon>
        <taxon>fabids</taxon>
        <taxon>Fabales</taxon>
        <taxon>Fabaceae</taxon>
        <taxon>Papilionoideae</taxon>
        <taxon>50 kb inversion clade</taxon>
        <taxon>dalbergioids sensu lato</taxon>
        <taxon>Dalbergieae</taxon>
        <taxon>Pterocarpus clade</taxon>
        <taxon>Stylosanthes</taxon>
    </lineage>
</organism>
<feature type="compositionally biased region" description="Basic and acidic residues" evidence="7">
    <location>
        <begin position="61"/>
        <end position="73"/>
    </location>
</feature>
<evidence type="ECO:0000256" key="4">
    <source>
        <dbReference type="ARBA" id="ARBA00022777"/>
    </source>
</evidence>
<dbReference type="InterPro" id="IPR050108">
    <property type="entry name" value="CDK"/>
</dbReference>
<keyword evidence="2" id="KW-0808">Transferase</keyword>
<evidence type="ECO:0000256" key="7">
    <source>
        <dbReference type="SAM" id="MobiDB-lite"/>
    </source>
</evidence>
<feature type="binding site" evidence="6">
    <location>
        <position position="171"/>
    </location>
    <ligand>
        <name>ATP</name>
        <dbReference type="ChEBI" id="CHEBI:30616"/>
    </ligand>
</feature>
<name>A0ABU6X6M3_9FABA</name>
<dbReference type="PROSITE" id="PS00108">
    <property type="entry name" value="PROTEIN_KINASE_ST"/>
    <property type="match status" value="1"/>
</dbReference>
<dbReference type="PANTHER" id="PTHR24056:SF425">
    <property type="entry name" value="PROTEIN KINASE DOMAIN-CONTAINING PROTEIN"/>
    <property type="match status" value="1"/>
</dbReference>
<evidence type="ECO:0000256" key="1">
    <source>
        <dbReference type="ARBA" id="ARBA00006485"/>
    </source>
</evidence>
<evidence type="ECO:0000256" key="3">
    <source>
        <dbReference type="ARBA" id="ARBA00022741"/>
    </source>
</evidence>
<gene>
    <name evidence="9" type="ORF">PIB30_017853</name>
</gene>
<dbReference type="PROSITE" id="PS50011">
    <property type="entry name" value="PROTEIN_KINASE_DOM"/>
    <property type="match status" value="1"/>
</dbReference>
<feature type="domain" description="Protein kinase" evidence="8">
    <location>
        <begin position="142"/>
        <end position="411"/>
    </location>
</feature>
<feature type="compositionally biased region" description="Basic and acidic residues" evidence="7">
    <location>
        <begin position="12"/>
        <end position="24"/>
    </location>
</feature>
<accession>A0ABU6X6M3</accession>
<dbReference type="Pfam" id="PF00069">
    <property type="entry name" value="Pkinase"/>
    <property type="match status" value="1"/>
</dbReference>
<dbReference type="InterPro" id="IPR008271">
    <property type="entry name" value="Ser/Thr_kinase_AS"/>
</dbReference>
<dbReference type="SMART" id="SM00220">
    <property type="entry name" value="S_TKc"/>
    <property type="match status" value="1"/>
</dbReference>
<dbReference type="InterPro" id="IPR011009">
    <property type="entry name" value="Kinase-like_dom_sf"/>
</dbReference>
<proteinExistence type="inferred from homology"/>
<keyword evidence="4" id="KW-0418">Kinase</keyword>